<evidence type="ECO:0008006" key="6">
    <source>
        <dbReference type="Google" id="ProtNLM"/>
    </source>
</evidence>
<keyword evidence="5" id="KW-1185">Reference proteome</keyword>
<dbReference type="AlphaFoldDB" id="A0A6F8YTC3"/>
<dbReference type="GO" id="GO:0004312">
    <property type="term" value="F:fatty acid synthase activity"/>
    <property type="evidence" value="ECO:0007669"/>
    <property type="project" value="TreeGrafter"/>
</dbReference>
<dbReference type="InterPro" id="IPR050091">
    <property type="entry name" value="PKS_NRPS_Biosynth_Enz"/>
</dbReference>
<dbReference type="EMBL" id="AP022871">
    <property type="protein sequence ID" value="BCB89362.1"/>
    <property type="molecule type" value="Genomic_DNA"/>
</dbReference>
<feature type="domain" description="Polyketide synthase C-terminal extension" evidence="3">
    <location>
        <begin position="24"/>
        <end position="128"/>
    </location>
</feature>
<gene>
    <name evidence="4" type="ORF">Psuf_066750</name>
</gene>
<dbReference type="PANTHER" id="PTHR43775">
    <property type="entry name" value="FATTY ACID SYNTHASE"/>
    <property type="match status" value="1"/>
</dbReference>
<evidence type="ECO:0000313" key="4">
    <source>
        <dbReference type="EMBL" id="BCB89362.1"/>
    </source>
</evidence>
<evidence type="ECO:0000313" key="5">
    <source>
        <dbReference type="Proteomes" id="UP000503011"/>
    </source>
</evidence>
<dbReference type="InterPro" id="IPR001227">
    <property type="entry name" value="Ac_transferase_dom_sf"/>
</dbReference>
<dbReference type="GO" id="GO:0006633">
    <property type="term" value="P:fatty acid biosynthetic process"/>
    <property type="evidence" value="ECO:0007669"/>
    <property type="project" value="TreeGrafter"/>
</dbReference>
<evidence type="ECO:0000259" key="3">
    <source>
        <dbReference type="Pfam" id="PF16197"/>
    </source>
</evidence>
<dbReference type="Gene3D" id="3.40.47.10">
    <property type="match status" value="1"/>
</dbReference>
<proteinExistence type="predicted"/>
<dbReference type="Pfam" id="PF16197">
    <property type="entry name" value="KAsynt_C_assoc"/>
    <property type="match status" value="1"/>
</dbReference>
<dbReference type="InterPro" id="IPR014043">
    <property type="entry name" value="Acyl_transferase_dom"/>
</dbReference>
<name>A0A6F8YTC3_9ACTN</name>
<dbReference type="SUPFAM" id="SSF53901">
    <property type="entry name" value="Thiolase-like"/>
    <property type="match status" value="1"/>
</dbReference>
<dbReference type="Pfam" id="PF00698">
    <property type="entry name" value="Acyl_transf_1"/>
    <property type="match status" value="1"/>
</dbReference>
<accession>A0A6F8YTC3</accession>
<feature type="domain" description="Malonyl-CoA:ACP transacylase (MAT)" evidence="2">
    <location>
        <begin position="172"/>
        <end position="250"/>
    </location>
</feature>
<dbReference type="InterPro" id="IPR016039">
    <property type="entry name" value="Thiolase-like"/>
</dbReference>
<dbReference type="Proteomes" id="UP000503011">
    <property type="component" value="Chromosome"/>
</dbReference>
<evidence type="ECO:0000259" key="2">
    <source>
        <dbReference type="Pfam" id="PF00698"/>
    </source>
</evidence>
<dbReference type="KEGG" id="psuu:Psuf_066750"/>
<dbReference type="SUPFAM" id="SSF52151">
    <property type="entry name" value="FabD/lysophospholipase-like"/>
    <property type="match status" value="1"/>
</dbReference>
<organism evidence="4 5">
    <name type="scientific">Phytohabitans suffuscus</name>
    <dbReference type="NCBI Taxonomy" id="624315"/>
    <lineage>
        <taxon>Bacteria</taxon>
        <taxon>Bacillati</taxon>
        <taxon>Actinomycetota</taxon>
        <taxon>Actinomycetes</taxon>
        <taxon>Micromonosporales</taxon>
        <taxon>Micromonosporaceae</taxon>
    </lineage>
</organism>
<dbReference type="InterPro" id="IPR016035">
    <property type="entry name" value="Acyl_Trfase/lysoPLipase"/>
</dbReference>
<dbReference type="PANTHER" id="PTHR43775:SF51">
    <property type="entry name" value="INACTIVE PHENOLPHTHIOCEROL SYNTHESIS POLYKETIDE SYNTHASE TYPE I PKS1-RELATED"/>
    <property type="match status" value="1"/>
</dbReference>
<protein>
    <recommendedName>
        <fullName evidence="6">Polyketide synthase C-terminal extension domain-containing protein</fullName>
    </recommendedName>
</protein>
<dbReference type="Gene3D" id="3.40.366.10">
    <property type="entry name" value="Malonyl-Coenzyme A Acyl Carrier Protein, domain 2"/>
    <property type="match status" value="1"/>
</dbReference>
<keyword evidence="1" id="KW-0808">Transferase</keyword>
<evidence type="ECO:0000256" key="1">
    <source>
        <dbReference type="ARBA" id="ARBA00022679"/>
    </source>
</evidence>
<sequence length="288" mass="29865">MGLVKVALALRGGELPPSVNYTAPHPEIPLDELNLRVVTEVTPLPPGTLAGVSAFGIGGTNCHLVAGAAPIPAPPAPAPEPTGEIAWLLSARTPQAIQAQAENLRRYLESQPFPRSVDVAYSLATARTAFGERAAVVGRSRDELTGRLAALAEGRSGPGVLRGATLAGGLGFLFAGQGTQRPGMTSALYAAEPAYAEALDEVTAAFDALDGGSLRELIFDGDAAALDHTSNAQRALFAVEVALFRLAGTWGCGRRRCSATRSASWPPRTPPGCCRWPARARSSPPGRG</sequence>
<reference evidence="4 5" key="2">
    <citation type="submission" date="2020-03" db="EMBL/GenBank/DDBJ databases">
        <authorList>
            <person name="Ichikawa N."/>
            <person name="Kimura A."/>
            <person name="Kitahashi Y."/>
            <person name="Uohara A."/>
        </authorList>
    </citation>
    <scope>NUCLEOTIDE SEQUENCE [LARGE SCALE GENOMIC DNA]</scope>
    <source>
        <strain evidence="4 5">NBRC 105367</strain>
    </source>
</reference>
<dbReference type="InterPro" id="IPR032821">
    <property type="entry name" value="PKS_assoc"/>
</dbReference>
<reference evidence="4 5" key="1">
    <citation type="submission" date="2020-03" db="EMBL/GenBank/DDBJ databases">
        <title>Whole genome shotgun sequence of Phytohabitans suffuscus NBRC 105367.</title>
        <authorList>
            <person name="Komaki H."/>
            <person name="Tamura T."/>
        </authorList>
    </citation>
    <scope>NUCLEOTIDE SEQUENCE [LARGE SCALE GENOMIC DNA]</scope>
    <source>
        <strain evidence="4 5">NBRC 105367</strain>
    </source>
</reference>